<feature type="region of interest" description="Disordered" evidence="1">
    <location>
        <begin position="115"/>
        <end position="137"/>
    </location>
</feature>
<feature type="compositionally biased region" description="Basic and acidic residues" evidence="1">
    <location>
        <begin position="188"/>
        <end position="197"/>
    </location>
</feature>
<feature type="compositionally biased region" description="Low complexity" evidence="1">
    <location>
        <begin position="115"/>
        <end position="128"/>
    </location>
</feature>
<proteinExistence type="predicted"/>
<feature type="region of interest" description="Disordered" evidence="1">
    <location>
        <begin position="174"/>
        <end position="227"/>
    </location>
</feature>
<feature type="compositionally biased region" description="Polar residues" evidence="1">
    <location>
        <begin position="1"/>
        <end position="13"/>
    </location>
</feature>
<dbReference type="EMBL" id="BOMG01000030">
    <property type="protein sequence ID" value="GID53497.1"/>
    <property type="molecule type" value="Genomic_DNA"/>
</dbReference>
<protein>
    <submittedName>
        <fullName evidence="2">Uncharacterized protein</fullName>
    </submittedName>
</protein>
<organism evidence="2 3">
    <name type="scientific">Actinoplanes couchii</name>
    <dbReference type="NCBI Taxonomy" id="403638"/>
    <lineage>
        <taxon>Bacteria</taxon>
        <taxon>Bacillati</taxon>
        <taxon>Actinomycetota</taxon>
        <taxon>Actinomycetes</taxon>
        <taxon>Micromonosporales</taxon>
        <taxon>Micromonosporaceae</taxon>
        <taxon>Actinoplanes</taxon>
    </lineage>
</organism>
<evidence type="ECO:0000256" key="1">
    <source>
        <dbReference type="SAM" id="MobiDB-lite"/>
    </source>
</evidence>
<name>A0ABQ3X4Q2_9ACTN</name>
<sequence>MAKITTINPSPRSTAIEKTGGAEKKTTDPEEETALTAVRTAETTTGTAKEAATPAATGAEEVTSSETAAKEATDVETADAGTSAAADGAAAVGTARVSAATDGAAAVGTAGVGAAADGAAAGAASTAGAGPGRRRVTARASIARLVRKRRIRCPSPGRAAGCATAITVVNLLAVPGQPAGRTRRVTRKKEPGKDRPKTPATQARPESDAVAPPLPPALPRASSPNLP</sequence>
<keyword evidence="3" id="KW-1185">Reference proteome</keyword>
<gene>
    <name evidence="2" type="ORF">Aco03nite_019010</name>
</gene>
<feature type="compositionally biased region" description="Low complexity" evidence="1">
    <location>
        <begin position="34"/>
        <end position="62"/>
    </location>
</feature>
<evidence type="ECO:0000313" key="3">
    <source>
        <dbReference type="Proteomes" id="UP000612282"/>
    </source>
</evidence>
<dbReference type="Proteomes" id="UP000612282">
    <property type="component" value="Unassembled WGS sequence"/>
</dbReference>
<accession>A0ABQ3X4Q2</accession>
<feature type="region of interest" description="Disordered" evidence="1">
    <location>
        <begin position="1"/>
        <end position="101"/>
    </location>
</feature>
<evidence type="ECO:0000313" key="2">
    <source>
        <dbReference type="EMBL" id="GID53497.1"/>
    </source>
</evidence>
<comment type="caution">
    <text evidence="2">The sequence shown here is derived from an EMBL/GenBank/DDBJ whole genome shotgun (WGS) entry which is preliminary data.</text>
</comment>
<feature type="compositionally biased region" description="Low complexity" evidence="1">
    <location>
        <begin position="78"/>
        <end position="101"/>
    </location>
</feature>
<reference evidence="2 3" key="1">
    <citation type="submission" date="2021-01" db="EMBL/GenBank/DDBJ databases">
        <title>Whole genome shotgun sequence of Actinoplanes couchii NBRC 106145.</title>
        <authorList>
            <person name="Komaki H."/>
            <person name="Tamura T."/>
        </authorList>
    </citation>
    <scope>NUCLEOTIDE SEQUENCE [LARGE SCALE GENOMIC DNA]</scope>
    <source>
        <strain evidence="2 3">NBRC 106145</strain>
    </source>
</reference>